<proteinExistence type="predicted"/>
<evidence type="ECO:0000313" key="3">
    <source>
        <dbReference type="EMBL" id="EPR79424.1"/>
    </source>
</evidence>
<keyword evidence="4" id="KW-1185">Reference proteome</keyword>
<dbReference type="EMBL" id="ATCN01000262">
    <property type="protein sequence ID" value="EPR79424.1"/>
    <property type="molecule type" value="Genomic_DNA"/>
</dbReference>
<dbReference type="OMA" id="TTICIEI"/>
<name>S7XK39_SPRLO</name>
<dbReference type="HOGENOM" id="CLU_609993_0_0_1"/>
<evidence type="ECO:0000313" key="4">
    <source>
        <dbReference type="Proteomes" id="UP000014978"/>
    </source>
</evidence>
<organism evidence="3 4">
    <name type="scientific">Spraguea lophii (strain 42_110)</name>
    <name type="common">Microsporidian parasite</name>
    <dbReference type="NCBI Taxonomy" id="1358809"/>
    <lineage>
        <taxon>Eukaryota</taxon>
        <taxon>Fungi</taxon>
        <taxon>Fungi incertae sedis</taxon>
        <taxon>Microsporidia</taxon>
        <taxon>Spragueidae</taxon>
        <taxon>Spraguea</taxon>
    </lineage>
</organism>
<gene>
    <name evidence="3" type="ORF">SLOPH_1685</name>
</gene>
<evidence type="ECO:0000256" key="1">
    <source>
        <dbReference type="SAM" id="Coils"/>
    </source>
</evidence>
<comment type="caution">
    <text evidence="3">The sequence shown here is derived from an EMBL/GenBank/DDBJ whole genome shotgun (WGS) entry which is preliminary data.</text>
</comment>
<dbReference type="OrthoDB" id="2194671at2759"/>
<accession>S7XK39</accession>
<reference evidence="4" key="1">
    <citation type="journal article" date="2013" name="PLoS Genet.">
        <title>The genome of Spraguea lophii and the basis of host-microsporidian interactions.</title>
        <authorList>
            <person name="Campbell S.E."/>
            <person name="Williams T.A."/>
            <person name="Yousuf A."/>
            <person name="Soanes D.M."/>
            <person name="Paszkiewicz K.H."/>
            <person name="Williams B.A.P."/>
        </authorList>
    </citation>
    <scope>NUCLEOTIDE SEQUENCE [LARGE SCALE GENOMIC DNA]</scope>
    <source>
        <strain evidence="4">42_110</strain>
    </source>
</reference>
<feature type="coiled-coil region" evidence="1">
    <location>
        <begin position="97"/>
        <end position="124"/>
    </location>
</feature>
<dbReference type="InParanoid" id="S7XK39"/>
<feature type="compositionally biased region" description="Basic residues" evidence="2">
    <location>
        <begin position="1"/>
        <end position="14"/>
    </location>
</feature>
<feature type="compositionally biased region" description="Basic and acidic residues" evidence="2">
    <location>
        <begin position="16"/>
        <end position="27"/>
    </location>
</feature>
<feature type="region of interest" description="Disordered" evidence="2">
    <location>
        <begin position="1"/>
        <end position="28"/>
    </location>
</feature>
<dbReference type="Proteomes" id="UP000014978">
    <property type="component" value="Unassembled WGS sequence"/>
</dbReference>
<dbReference type="VEuPathDB" id="MicrosporidiaDB:SLOPH_1685"/>
<protein>
    <submittedName>
        <fullName evidence="3">Uncharacterized protein</fullName>
    </submittedName>
</protein>
<keyword evidence="1" id="KW-0175">Coiled coil</keyword>
<evidence type="ECO:0000256" key="2">
    <source>
        <dbReference type="SAM" id="MobiDB-lite"/>
    </source>
</evidence>
<dbReference type="AlphaFoldDB" id="S7XK39"/>
<sequence length="449" mass="53656">MECGRKKRERKNKIVKNNEDKENRRNDSVIIENESSIEDNGSKINENNNKDENFRKDSLDCKLDILNSTNTNDYSLETLKSSINDTLISSIKENKKEKCVTEELENMGRNLEEYESAKETLDDVLLDDNDKLIIKNNQYCECIEENYLFSMFYLLKGINYFTTKTLWPFVIFYDKKILCKNCKYIFDEVVEEIKRREEYFGLKITQRIDIMYIYNSVLYNSISSNIEFLVRRKLFNYTLENQVNKICEYLARVGISRKAAGDDFCRLSIDCKDIIEDIFFKKEKIIKKIDYEYSVTGLETYYMLEYFLAHNDYCKALVSVQKINKESIIKSRDFYFKLINFVKLNIKRIKNIKEHRILVVKDLRDFKKCNVLVMLSIFYNLFTEVFSYMKKEKVFLIILDHYEEESSLIYSKDRSLRKIGNKYEKLENNSNSFIVPKIEFKNVLRKILS</sequence>